<dbReference type="Proteomes" id="UP000037460">
    <property type="component" value="Unassembled WGS sequence"/>
</dbReference>
<comment type="caution">
    <text evidence="2">The sequence shown here is derived from an EMBL/GenBank/DDBJ whole genome shotgun (WGS) entry which is preliminary data.</text>
</comment>
<dbReference type="EMBL" id="JWZX01001558">
    <property type="protein sequence ID" value="KOO33279.1"/>
    <property type="molecule type" value="Genomic_DNA"/>
</dbReference>
<dbReference type="AlphaFoldDB" id="A0A0M0K394"/>
<evidence type="ECO:0000256" key="1">
    <source>
        <dbReference type="ARBA" id="ARBA00006298"/>
    </source>
</evidence>
<evidence type="ECO:0000313" key="3">
    <source>
        <dbReference type="Proteomes" id="UP000037460"/>
    </source>
</evidence>
<dbReference type="PANTHER" id="PTHR22767">
    <property type="entry name" value="N-TERMINAL ACETYLTRANSFERASE-RELATED"/>
    <property type="match status" value="1"/>
</dbReference>
<name>A0A0M0K394_9EUKA</name>
<protein>
    <submittedName>
        <fullName evidence="2">Actin cytoskeleton organization protein</fullName>
    </submittedName>
</protein>
<dbReference type="GO" id="GO:0031416">
    <property type="term" value="C:NatB complex"/>
    <property type="evidence" value="ECO:0007669"/>
    <property type="project" value="TreeGrafter"/>
</dbReference>
<dbReference type="OrthoDB" id="1874341at2759"/>
<proteinExistence type="inferred from homology"/>
<keyword evidence="3" id="KW-1185">Reference proteome</keyword>
<organism evidence="2 3">
    <name type="scientific">Chrysochromulina tobinii</name>
    <dbReference type="NCBI Taxonomy" id="1460289"/>
    <lineage>
        <taxon>Eukaryota</taxon>
        <taxon>Haptista</taxon>
        <taxon>Haptophyta</taxon>
        <taxon>Prymnesiophyceae</taxon>
        <taxon>Prymnesiales</taxon>
        <taxon>Chrysochromulinaceae</taxon>
        <taxon>Chrysochromulina</taxon>
    </lineage>
</organism>
<dbReference type="InterPro" id="IPR011990">
    <property type="entry name" value="TPR-like_helical_dom_sf"/>
</dbReference>
<dbReference type="Gene3D" id="1.25.40.1040">
    <property type="match status" value="1"/>
</dbReference>
<dbReference type="SUPFAM" id="SSF48452">
    <property type="entry name" value="TPR-like"/>
    <property type="match status" value="1"/>
</dbReference>
<accession>A0A0M0K394</accession>
<gene>
    <name evidence="2" type="ORF">Ctob_014910</name>
</gene>
<evidence type="ECO:0000313" key="2">
    <source>
        <dbReference type="EMBL" id="KOO33279.1"/>
    </source>
</evidence>
<dbReference type="InterPro" id="IPR019183">
    <property type="entry name" value="NAA25_NatB_aux_su"/>
</dbReference>
<dbReference type="PANTHER" id="PTHR22767:SF3">
    <property type="entry name" value="N-ALPHA-ACETYLTRANSFERASE 25, NATB AUXILIARY SUBUNIT"/>
    <property type="match status" value="1"/>
</dbReference>
<sequence length="492" mass="54210">MTSYNRKVSPIYEALDARNPKQAVKLCDAALKKASIPLVRALKAVALERMGRAEEATALAREEAAAVVKAPPIDDTVLSTLMIVFRAVGLVDEGGAMYEAAFQAEPDNTELAAKLFASHLRAEQYAKAQSLAMKMFKRPKGDEYVYWAVSCLVLQVDEMSAPRQPSAEYADAPVPEAAAKHLQLAAAMLGRAGSQGKLTQLAHLQLYDAVLLRQQKHAERLALLDDAQHGALMADEVARHRERAVLLERLGRYAEAQPLLASLLREHTPDAQIHEIELTLPQLRRYIGLCQYRLGCGATASLTLGARRDLATEFMQVYFRSRPLSASLDSRERGHADNLPLMGAQLLLPRAQPDWFACGGASVTAWPVPALLQASLMLRLALDAAPHNFQLMLALMHCLEALGAGSMALELYKRCDIKQIQHETLSYVVLPALAQLGASDAADEALTAVRRFEQHGLAELPEQLLLAFRKSNYPQALEFVAFERSVRPSWWH</sequence>
<dbReference type="Pfam" id="PF09797">
    <property type="entry name" value="NatB_MDM20"/>
    <property type="match status" value="1"/>
</dbReference>
<reference evidence="3" key="1">
    <citation type="journal article" date="2015" name="PLoS Genet.">
        <title>Genome Sequence and Transcriptome Analyses of Chrysochromulina tobin: Metabolic Tools for Enhanced Algal Fitness in the Prominent Order Prymnesiales (Haptophyceae).</title>
        <authorList>
            <person name="Hovde B.T."/>
            <person name="Deodato C.R."/>
            <person name="Hunsperger H.M."/>
            <person name="Ryken S.A."/>
            <person name="Yost W."/>
            <person name="Jha R.K."/>
            <person name="Patterson J."/>
            <person name="Monnat R.J. Jr."/>
            <person name="Barlow S.B."/>
            <person name="Starkenburg S.R."/>
            <person name="Cattolico R.A."/>
        </authorList>
    </citation>
    <scope>NUCLEOTIDE SEQUENCE</scope>
    <source>
        <strain evidence="3">CCMP291</strain>
    </source>
</reference>
<comment type="similarity">
    <text evidence="1">Belongs to the MDM20/NAA25 family.</text>
</comment>